<dbReference type="HOGENOM" id="CLU_3154752_0_0_5"/>
<gene>
    <name evidence="2" type="ordered locus">Mnod_1986</name>
</gene>
<evidence type="ECO:0000256" key="1">
    <source>
        <dbReference type="SAM" id="MobiDB-lite"/>
    </source>
</evidence>
<dbReference type="KEGG" id="mno:Mnod_1986"/>
<organism evidence="2 3">
    <name type="scientific">Methylobacterium nodulans (strain LMG 21967 / CNCM I-2342 / ORS 2060)</name>
    <dbReference type="NCBI Taxonomy" id="460265"/>
    <lineage>
        <taxon>Bacteria</taxon>
        <taxon>Pseudomonadati</taxon>
        <taxon>Pseudomonadota</taxon>
        <taxon>Alphaproteobacteria</taxon>
        <taxon>Hyphomicrobiales</taxon>
        <taxon>Methylobacteriaceae</taxon>
        <taxon>Methylobacterium</taxon>
    </lineage>
</organism>
<dbReference type="Proteomes" id="UP000008207">
    <property type="component" value="Chromosome"/>
</dbReference>
<name>B8IT88_METNO</name>
<dbReference type="RefSeq" id="WP_015928663.1">
    <property type="nucleotide sequence ID" value="NC_011894.1"/>
</dbReference>
<proteinExistence type="predicted"/>
<feature type="compositionally biased region" description="Basic residues" evidence="1">
    <location>
        <begin position="1"/>
        <end position="11"/>
    </location>
</feature>
<sequence>MSRPAKSKTRRRDSLMVAASYSAQRSDLAKQSGLAAGKPSPDPASGWF</sequence>
<reference evidence="2 3" key="1">
    <citation type="submission" date="2009-01" db="EMBL/GenBank/DDBJ databases">
        <title>Complete sequence of chromosome of Methylobacterium nodulans ORS 2060.</title>
        <authorList>
            <consortium name="US DOE Joint Genome Institute"/>
            <person name="Lucas S."/>
            <person name="Copeland A."/>
            <person name="Lapidus A."/>
            <person name="Glavina del Rio T."/>
            <person name="Dalin E."/>
            <person name="Tice H."/>
            <person name="Bruce D."/>
            <person name="Goodwin L."/>
            <person name="Pitluck S."/>
            <person name="Sims D."/>
            <person name="Brettin T."/>
            <person name="Detter J.C."/>
            <person name="Han C."/>
            <person name="Larimer F."/>
            <person name="Land M."/>
            <person name="Hauser L."/>
            <person name="Kyrpides N."/>
            <person name="Ivanova N."/>
            <person name="Marx C.J."/>
            <person name="Richardson P."/>
        </authorList>
    </citation>
    <scope>NUCLEOTIDE SEQUENCE [LARGE SCALE GENOMIC DNA]</scope>
    <source>
        <strain evidence="3">LMG 21967 / CNCM I-2342 / ORS 2060</strain>
    </source>
</reference>
<feature type="region of interest" description="Disordered" evidence="1">
    <location>
        <begin position="1"/>
        <end position="48"/>
    </location>
</feature>
<evidence type="ECO:0000313" key="3">
    <source>
        <dbReference type="Proteomes" id="UP000008207"/>
    </source>
</evidence>
<protein>
    <submittedName>
        <fullName evidence="2">Transcriptional regulator, MucR family</fullName>
    </submittedName>
</protein>
<accession>B8IT88</accession>
<dbReference type="STRING" id="460265.Mnod_1986"/>
<dbReference type="AlphaFoldDB" id="B8IT88"/>
<dbReference type="EMBL" id="CP001349">
    <property type="protein sequence ID" value="ACL56974.1"/>
    <property type="molecule type" value="Genomic_DNA"/>
</dbReference>
<keyword evidence="3" id="KW-1185">Reference proteome</keyword>
<evidence type="ECO:0000313" key="2">
    <source>
        <dbReference type="EMBL" id="ACL56974.1"/>
    </source>
</evidence>